<reference evidence="2 3" key="1">
    <citation type="journal article" date="2021" name="Commun. Biol.">
        <title>The genome of Shorea leprosula (Dipterocarpaceae) highlights the ecological relevance of drought in aseasonal tropical rainforests.</title>
        <authorList>
            <person name="Ng K.K.S."/>
            <person name="Kobayashi M.J."/>
            <person name="Fawcett J.A."/>
            <person name="Hatakeyama M."/>
            <person name="Paape T."/>
            <person name="Ng C.H."/>
            <person name="Ang C.C."/>
            <person name="Tnah L.H."/>
            <person name="Lee C.T."/>
            <person name="Nishiyama T."/>
            <person name="Sese J."/>
            <person name="O'Brien M.J."/>
            <person name="Copetti D."/>
            <person name="Mohd Noor M.I."/>
            <person name="Ong R.C."/>
            <person name="Putra M."/>
            <person name="Sireger I.Z."/>
            <person name="Indrioko S."/>
            <person name="Kosugi Y."/>
            <person name="Izuno A."/>
            <person name="Isagi Y."/>
            <person name="Lee S.L."/>
            <person name="Shimizu K.K."/>
        </authorList>
    </citation>
    <scope>NUCLEOTIDE SEQUENCE [LARGE SCALE GENOMIC DNA]</scope>
    <source>
        <strain evidence="2">214</strain>
    </source>
</reference>
<name>A0AAV5MBQ1_9ROSI</name>
<organism evidence="2 3">
    <name type="scientific">Rubroshorea leprosula</name>
    <dbReference type="NCBI Taxonomy" id="152421"/>
    <lineage>
        <taxon>Eukaryota</taxon>
        <taxon>Viridiplantae</taxon>
        <taxon>Streptophyta</taxon>
        <taxon>Embryophyta</taxon>
        <taxon>Tracheophyta</taxon>
        <taxon>Spermatophyta</taxon>
        <taxon>Magnoliopsida</taxon>
        <taxon>eudicotyledons</taxon>
        <taxon>Gunneridae</taxon>
        <taxon>Pentapetalae</taxon>
        <taxon>rosids</taxon>
        <taxon>malvids</taxon>
        <taxon>Malvales</taxon>
        <taxon>Dipterocarpaceae</taxon>
        <taxon>Rubroshorea</taxon>
    </lineage>
</organism>
<accession>A0AAV5MBQ1</accession>
<keyword evidence="3" id="KW-1185">Reference proteome</keyword>
<keyword evidence="1" id="KW-0732">Signal</keyword>
<protein>
    <recommendedName>
        <fullName evidence="4">Secreted protein</fullName>
    </recommendedName>
</protein>
<dbReference type="AlphaFoldDB" id="A0AAV5MBQ1"/>
<comment type="caution">
    <text evidence="2">The sequence shown here is derived from an EMBL/GenBank/DDBJ whole genome shotgun (WGS) entry which is preliminary data.</text>
</comment>
<dbReference type="EMBL" id="BPVZ01000218">
    <property type="protein sequence ID" value="GKV46892.1"/>
    <property type="molecule type" value="Genomic_DNA"/>
</dbReference>
<sequence>MFLENCSIDLAELWTLCVALLLALELNINNTSHHPHRIIIKKITGTTNARRGSPTASQLIGWLKIVLKSSTCV</sequence>
<dbReference type="Proteomes" id="UP001054252">
    <property type="component" value="Unassembled WGS sequence"/>
</dbReference>
<evidence type="ECO:0000256" key="1">
    <source>
        <dbReference type="SAM" id="SignalP"/>
    </source>
</evidence>
<feature type="signal peptide" evidence="1">
    <location>
        <begin position="1"/>
        <end position="19"/>
    </location>
</feature>
<proteinExistence type="predicted"/>
<feature type="chain" id="PRO_5043607701" description="Secreted protein" evidence="1">
    <location>
        <begin position="20"/>
        <end position="73"/>
    </location>
</feature>
<evidence type="ECO:0008006" key="4">
    <source>
        <dbReference type="Google" id="ProtNLM"/>
    </source>
</evidence>
<gene>
    <name evidence="2" type="ORF">SLEP1_g53852</name>
</gene>
<evidence type="ECO:0000313" key="3">
    <source>
        <dbReference type="Proteomes" id="UP001054252"/>
    </source>
</evidence>
<evidence type="ECO:0000313" key="2">
    <source>
        <dbReference type="EMBL" id="GKV46892.1"/>
    </source>
</evidence>